<evidence type="ECO:0000313" key="11">
    <source>
        <dbReference type="Proteomes" id="UP000027997"/>
    </source>
</evidence>
<evidence type="ECO:0000256" key="3">
    <source>
        <dbReference type="ARBA" id="ARBA00022829"/>
    </source>
</evidence>
<evidence type="ECO:0000256" key="6">
    <source>
        <dbReference type="ARBA" id="ARBA00023306"/>
    </source>
</evidence>
<keyword evidence="3" id="KW-0159">Chromosome partition</keyword>
<dbReference type="Gene3D" id="1.20.58.590">
    <property type="entry name" value="Chromosome partition protein MukF, middle domain"/>
    <property type="match status" value="1"/>
</dbReference>
<dbReference type="EMBL" id="JOJP01000001">
    <property type="protein sequence ID" value="KEI69503.1"/>
    <property type="molecule type" value="Genomic_DNA"/>
</dbReference>
<feature type="domain" description="Chromosome partition protein MukF C-terminal" evidence="9">
    <location>
        <begin position="282"/>
        <end position="423"/>
    </location>
</feature>
<evidence type="ECO:0000256" key="4">
    <source>
        <dbReference type="ARBA" id="ARBA00022837"/>
    </source>
</evidence>
<dbReference type="SUPFAM" id="SSF140570">
    <property type="entry name" value="MukF C-terminal domain-like"/>
    <property type="match status" value="1"/>
</dbReference>
<keyword evidence="6" id="KW-0131">Cell cycle</keyword>
<evidence type="ECO:0000259" key="9">
    <source>
        <dbReference type="Pfam" id="PF17193"/>
    </source>
</evidence>
<dbReference type="InterPro" id="IPR036390">
    <property type="entry name" value="WH_DNA-bd_sf"/>
</dbReference>
<reference evidence="10 11" key="1">
    <citation type="submission" date="2014-06" db="EMBL/GenBank/DDBJ databases">
        <title>Whole Genome Sequences of Three Symbiotic Endozoicomonas Bacteria.</title>
        <authorList>
            <person name="Neave M.J."/>
            <person name="Apprill A."/>
            <person name="Voolstra C.R."/>
        </authorList>
    </citation>
    <scope>NUCLEOTIDE SEQUENCE [LARGE SCALE GENOMIC DNA]</scope>
    <source>
        <strain evidence="10 11">DSM 22380</strain>
    </source>
</reference>
<feature type="domain" description="Chromosome partition protein MukF winged-helix" evidence="7">
    <location>
        <begin position="4"/>
        <end position="111"/>
    </location>
</feature>
<dbReference type="SUPFAM" id="SSF46785">
    <property type="entry name" value="Winged helix' DNA-binding domain"/>
    <property type="match status" value="1"/>
</dbReference>
<gene>
    <name evidence="10" type="ORF">GV64_00995</name>
</gene>
<dbReference type="Gene3D" id="1.10.10.10">
    <property type="entry name" value="Winged helix-like DNA-binding domain superfamily/Winged helix DNA-binding domain"/>
    <property type="match status" value="1"/>
</dbReference>
<evidence type="ECO:0000313" key="10">
    <source>
        <dbReference type="EMBL" id="KEI69503.1"/>
    </source>
</evidence>
<dbReference type="InterPro" id="IPR033440">
    <property type="entry name" value="MukF_M"/>
</dbReference>
<dbReference type="InterPro" id="IPR036141">
    <property type="entry name" value="MukF_M_sp"/>
</dbReference>
<dbReference type="CDD" id="cd16335">
    <property type="entry name" value="MukF_N"/>
    <property type="match status" value="1"/>
</dbReference>
<dbReference type="GO" id="GO:0051301">
    <property type="term" value="P:cell division"/>
    <property type="evidence" value="ECO:0007669"/>
    <property type="project" value="UniProtKB-KW"/>
</dbReference>
<dbReference type="Proteomes" id="UP000027997">
    <property type="component" value="Unassembled WGS sequence"/>
</dbReference>
<evidence type="ECO:0000256" key="1">
    <source>
        <dbReference type="ARBA" id="ARBA00022490"/>
    </source>
</evidence>
<dbReference type="eggNOG" id="COG3006">
    <property type="taxonomic scope" value="Bacteria"/>
</dbReference>
<dbReference type="Pfam" id="PF17192">
    <property type="entry name" value="MukF_M"/>
    <property type="match status" value="1"/>
</dbReference>
<keyword evidence="5" id="KW-0226">DNA condensation</keyword>
<dbReference type="STRING" id="305900.GV64_00995"/>
<dbReference type="InterPro" id="IPR033439">
    <property type="entry name" value="MukF_WHTH"/>
</dbReference>
<evidence type="ECO:0000256" key="5">
    <source>
        <dbReference type="ARBA" id="ARBA00023067"/>
    </source>
</evidence>
<dbReference type="GO" id="GO:0030261">
    <property type="term" value="P:chromosome condensation"/>
    <property type="evidence" value="ECO:0007669"/>
    <property type="project" value="UniProtKB-KW"/>
</dbReference>
<evidence type="ECO:0000256" key="2">
    <source>
        <dbReference type="ARBA" id="ARBA00022618"/>
    </source>
</evidence>
<evidence type="ECO:0000259" key="8">
    <source>
        <dbReference type="Pfam" id="PF17192"/>
    </source>
</evidence>
<keyword evidence="11" id="KW-1185">Reference proteome</keyword>
<dbReference type="InterPro" id="IPR036388">
    <property type="entry name" value="WH-like_DNA-bd_sf"/>
</dbReference>
<dbReference type="InterPro" id="IPR033441">
    <property type="entry name" value="MukF_C"/>
</dbReference>
<keyword evidence="2" id="KW-0132">Cell division</keyword>
<name>A0A081K5S7_9GAMM</name>
<comment type="caution">
    <text evidence="10">The sequence shown here is derived from an EMBL/GenBank/DDBJ whole genome shotgun (WGS) entry which is preliminary data.</text>
</comment>
<dbReference type="Pfam" id="PF17193">
    <property type="entry name" value="MukF_C"/>
    <property type="match status" value="1"/>
</dbReference>
<feature type="domain" description="Chromosome partition protein MukF middle" evidence="8">
    <location>
        <begin position="123"/>
        <end position="277"/>
    </location>
</feature>
<keyword evidence="1" id="KW-0963">Cytoplasm</keyword>
<dbReference type="GO" id="GO:0007059">
    <property type="term" value="P:chromosome segregation"/>
    <property type="evidence" value="ECO:0007669"/>
    <property type="project" value="UniProtKB-KW"/>
</dbReference>
<dbReference type="Pfam" id="PF03882">
    <property type="entry name" value="WHD_KicB"/>
    <property type="match status" value="1"/>
</dbReference>
<dbReference type="CDD" id="cd16337">
    <property type="entry name" value="MukF_C"/>
    <property type="match status" value="1"/>
</dbReference>
<organism evidence="10 11">
    <name type="scientific">Endozoicomonas elysicola</name>
    <dbReference type="NCBI Taxonomy" id="305900"/>
    <lineage>
        <taxon>Bacteria</taxon>
        <taxon>Pseudomonadati</taxon>
        <taxon>Pseudomonadota</taxon>
        <taxon>Gammaproteobacteria</taxon>
        <taxon>Oceanospirillales</taxon>
        <taxon>Endozoicomonadaceae</taxon>
        <taxon>Endozoicomonas</taxon>
    </lineage>
</organism>
<accession>A0A081K5S7</accession>
<dbReference type="AlphaFoldDB" id="A0A081K5S7"/>
<protein>
    <submittedName>
        <fullName evidence="10">Uncharacterized protein</fullName>
    </submittedName>
</protein>
<sequence length="450" mass="52353">MPASKNIPSLISTILTQGISLKLQPADLAYLAALRYWKETESQPEFSEEELHVVFQSVEKARLDDNSDDSSKRCNDVIRRLLQQHLLICLEGGDQRNHAYLITPLSEQIVDSVCVGMEASQEALSTLFMTVASHLREIRDSAEQGGNEPFWKHQVESPLNITVNQLVTSIDHRQRQLDQEAINTRKEVVELLKQDWQNSISQCEQLLTSTQSHLQDLQRLLLASCHELRSLLEAISRSCEQSQRSDAINSVLRLEQHLDRIEHWSGERMNHWEGFHHRVHQYLRQFVTMDERKALMERVREGIRNYQEMPWYLRYTHEEPLTRLRDIEPPQPKESLARVIHDEGDPASIEDFDALKQQVKEWLIDQQKQSGCLPSYEHALEQLASQWPMEKLHMVAGWLFSALTEMGHQQSQQHIADSQWHLIISEFYAERLSLTPNSPQREREKQLVDG</sequence>
<dbReference type="RefSeq" id="WP_020582074.1">
    <property type="nucleotide sequence ID" value="NZ_JOJP01000001.1"/>
</dbReference>
<evidence type="ECO:0000259" key="7">
    <source>
        <dbReference type="Pfam" id="PF03882"/>
    </source>
</evidence>
<proteinExistence type="predicted"/>
<keyword evidence="4" id="KW-0106">Calcium</keyword>